<proteinExistence type="predicted"/>
<evidence type="ECO:0000313" key="2">
    <source>
        <dbReference type="Proteomes" id="UP000749559"/>
    </source>
</evidence>
<dbReference type="InterPro" id="IPR019396">
    <property type="entry name" value="TM_Fragile-X-F-assoc"/>
</dbReference>
<gene>
    <name evidence="1" type="ORF">OFUS_LOCUS4856</name>
</gene>
<dbReference type="AlphaFoldDB" id="A0A8J1XLY2"/>
<dbReference type="PANTHER" id="PTHR13568">
    <property type="entry name" value="FAM11A, B PROTEIN"/>
    <property type="match status" value="1"/>
</dbReference>
<protein>
    <submittedName>
        <fullName evidence="1">Uncharacterized protein</fullName>
    </submittedName>
</protein>
<dbReference type="PANTHER" id="PTHR13568:SF6">
    <property type="entry name" value="TRANSMEMBRANE PROTEIN 185A"/>
    <property type="match status" value="1"/>
</dbReference>
<organism evidence="1 2">
    <name type="scientific">Owenia fusiformis</name>
    <name type="common">Polychaete worm</name>
    <dbReference type="NCBI Taxonomy" id="6347"/>
    <lineage>
        <taxon>Eukaryota</taxon>
        <taxon>Metazoa</taxon>
        <taxon>Spiralia</taxon>
        <taxon>Lophotrochozoa</taxon>
        <taxon>Annelida</taxon>
        <taxon>Polychaeta</taxon>
        <taxon>Sedentaria</taxon>
        <taxon>Canalipalpata</taxon>
        <taxon>Sabellida</taxon>
        <taxon>Oweniida</taxon>
        <taxon>Oweniidae</taxon>
        <taxon>Owenia</taxon>
    </lineage>
</organism>
<dbReference type="Proteomes" id="UP000749559">
    <property type="component" value="Unassembled WGS sequence"/>
</dbReference>
<dbReference type="Pfam" id="PF10269">
    <property type="entry name" value="Tmemb_185A"/>
    <property type="match status" value="1"/>
</dbReference>
<dbReference type="OrthoDB" id="72976at2759"/>
<name>A0A8J1XLY2_OWEFU</name>
<accession>A0A8J1XLY2</accession>
<reference evidence="1" key="1">
    <citation type="submission" date="2022-03" db="EMBL/GenBank/DDBJ databases">
        <authorList>
            <person name="Martin C."/>
        </authorList>
    </citation>
    <scope>NUCLEOTIDE SEQUENCE</scope>
</reference>
<sequence>MEMNLRNLFQDFNPSKFLVYVCLFIFSFLFALKLDGTITWNYWVIFLPVWLWKMLVISGAIVGTCVWVKHPQYRLEHDGPKQFHAMIISTSLHLLLMMFEILLCDQLETRRHLYVFVFIPLIFMSVVSIGICVWSVKHDRSFEMELFCSVNILQFIFLALRLDKFIVWKWVIVLIPLWIVMCVALIAVLYAIILAMILLKSNDIVPEQRRGNVCSAVGYTCLAIPMLIFQILLANRLDGENDYSYIAINIPLQVSLITLMCMAFGSKSGNHWWFGIRKDFCQFILGVCPLLQEYGNVSYKIQRSSHNRQPDTQTIDRDKPSTSKSIKFINPDDPCKATHPMVSIEVPD</sequence>
<comment type="caution">
    <text evidence="1">The sequence shown here is derived from an EMBL/GenBank/DDBJ whole genome shotgun (WGS) entry which is preliminary data.</text>
</comment>
<dbReference type="EMBL" id="CAIIXF020000002">
    <property type="protein sequence ID" value="CAH1777864.1"/>
    <property type="molecule type" value="Genomic_DNA"/>
</dbReference>
<evidence type="ECO:0000313" key="1">
    <source>
        <dbReference type="EMBL" id="CAH1777864.1"/>
    </source>
</evidence>
<keyword evidence="2" id="KW-1185">Reference proteome</keyword>